<name>A0A9W4HQ83_PENNA</name>
<evidence type="ECO:0000313" key="5">
    <source>
        <dbReference type="Proteomes" id="UP001153461"/>
    </source>
</evidence>
<dbReference type="EMBL" id="CAJVNV010000160">
    <property type="protein sequence ID" value="CAG8085815.1"/>
    <property type="molecule type" value="Genomic_DNA"/>
</dbReference>
<gene>
    <name evidence="4" type="ORF">PNAL_LOCUS4264</name>
</gene>
<dbReference type="InterPro" id="IPR036930">
    <property type="entry name" value="WGR_dom_sf"/>
</dbReference>
<dbReference type="InterPro" id="IPR008893">
    <property type="entry name" value="WGR_domain"/>
</dbReference>
<dbReference type="InterPro" id="IPR001357">
    <property type="entry name" value="BRCT_dom"/>
</dbReference>
<dbReference type="PROSITE" id="PS50172">
    <property type="entry name" value="BRCT"/>
    <property type="match status" value="1"/>
</dbReference>
<comment type="caution">
    <text evidence="4">The sequence shown here is derived from an EMBL/GenBank/DDBJ whole genome shotgun (WGS) entry which is preliminary data.</text>
</comment>
<dbReference type="SUPFAM" id="SSF142921">
    <property type="entry name" value="WGR domain-like"/>
    <property type="match status" value="1"/>
</dbReference>
<feature type="compositionally biased region" description="Acidic residues" evidence="1">
    <location>
        <begin position="332"/>
        <end position="366"/>
    </location>
</feature>
<proteinExistence type="predicted"/>
<reference evidence="4" key="1">
    <citation type="submission" date="2021-07" db="EMBL/GenBank/DDBJ databases">
        <authorList>
            <person name="Branca A.L. A."/>
        </authorList>
    </citation>
    <scope>NUCLEOTIDE SEQUENCE</scope>
</reference>
<feature type="domain" description="BRCT" evidence="2">
    <location>
        <begin position="1"/>
        <end position="81"/>
    </location>
</feature>
<dbReference type="AlphaFoldDB" id="A0A9W4HQ83"/>
<dbReference type="Pfam" id="PF00533">
    <property type="entry name" value="BRCT"/>
    <property type="match status" value="1"/>
</dbReference>
<dbReference type="Proteomes" id="UP001153461">
    <property type="component" value="Unassembled WGS sequence"/>
</dbReference>
<accession>A0A9W4HQ83</accession>
<feature type="domain" description="WGR" evidence="3">
    <location>
        <begin position="169"/>
        <end position="270"/>
    </location>
</feature>
<dbReference type="SUPFAM" id="SSF52113">
    <property type="entry name" value="BRCT domain"/>
    <property type="match status" value="1"/>
</dbReference>
<dbReference type="Gene3D" id="3.40.50.10190">
    <property type="entry name" value="BRCT domain"/>
    <property type="match status" value="1"/>
</dbReference>
<dbReference type="InterPro" id="IPR036420">
    <property type="entry name" value="BRCT_dom_sf"/>
</dbReference>
<protein>
    <recommendedName>
        <fullName evidence="6">BRCT domain-containing protein</fullName>
    </recommendedName>
</protein>
<organism evidence="4 5">
    <name type="scientific">Penicillium nalgiovense</name>
    <dbReference type="NCBI Taxonomy" id="60175"/>
    <lineage>
        <taxon>Eukaryota</taxon>
        <taxon>Fungi</taxon>
        <taxon>Dikarya</taxon>
        <taxon>Ascomycota</taxon>
        <taxon>Pezizomycotina</taxon>
        <taxon>Eurotiomycetes</taxon>
        <taxon>Eurotiomycetidae</taxon>
        <taxon>Eurotiales</taxon>
        <taxon>Aspergillaceae</taxon>
        <taxon>Penicillium</taxon>
    </lineage>
</organism>
<feature type="region of interest" description="Disordered" evidence="1">
    <location>
        <begin position="330"/>
        <end position="366"/>
    </location>
</feature>
<dbReference type="OrthoDB" id="937291at2759"/>
<evidence type="ECO:0008006" key="6">
    <source>
        <dbReference type="Google" id="ProtNLM"/>
    </source>
</evidence>
<sequence>MGKPFQRIHASIVGKFQDGIGEKIPQWIRANGGQFSRDVSPRVTHLIATKDAFKTHAAPVESAKKISTIKIVSYDWLEDSLLSNTRRPKPEGPYLLKNLMKPEKKETQKNKATAKSAKAVKEIKAKVLKRPIGMYRFTGAPLYWYNADGTDISTTADPFFGPKGKKKPVRRVYQDRKTGVVYSTTLFRPSKPPVTSREKYQLTLFESVAEPHTYSAYAKFSRVGTSNVELLAGPRCKLDLAVDKFKQFFREKTGKQWDERANGKMPPPKADLDGNSLPVHEGWFYLEEKTTILGAFLREPQSTGCQGSTGHISCDGIEDSIEEKIANYQVEDGGEDDLENGGEGGGEDGSEAEADADDEEEEEMDR</sequence>
<evidence type="ECO:0000259" key="3">
    <source>
        <dbReference type="PROSITE" id="PS51977"/>
    </source>
</evidence>
<evidence type="ECO:0000313" key="4">
    <source>
        <dbReference type="EMBL" id="CAG8085815.1"/>
    </source>
</evidence>
<dbReference type="SMART" id="SM00292">
    <property type="entry name" value="BRCT"/>
    <property type="match status" value="1"/>
</dbReference>
<evidence type="ECO:0000256" key="1">
    <source>
        <dbReference type="SAM" id="MobiDB-lite"/>
    </source>
</evidence>
<evidence type="ECO:0000259" key="2">
    <source>
        <dbReference type="PROSITE" id="PS50172"/>
    </source>
</evidence>
<dbReference type="PROSITE" id="PS51977">
    <property type="entry name" value="WGR"/>
    <property type="match status" value="1"/>
</dbReference>